<dbReference type="GO" id="GO:0022627">
    <property type="term" value="C:cytosolic small ribosomal subunit"/>
    <property type="evidence" value="ECO:0007669"/>
    <property type="project" value="TreeGrafter"/>
</dbReference>
<dbReference type="EMBL" id="MHNY01000054">
    <property type="protein sequence ID" value="OGZ53547.1"/>
    <property type="molecule type" value="Genomic_DNA"/>
</dbReference>
<comment type="caution">
    <text evidence="6">The sequence shown here is derived from an EMBL/GenBank/DDBJ whole genome shotgun (WGS) entry which is preliminary data.</text>
</comment>
<dbReference type="GO" id="GO:0006412">
    <property type="term" value="P:translation"/>
    <property type="evidence" value="ECO:0007669"/>
    <property type="project" value="UniProtKB-UniRule"/>
</dbReference>
<dbReference type="SUPFAM" id="SSF52313">
    <property type="entry name" value="Ribosomal protein S2"/>
    <property type="match status" value="1"/>
</dbReference>
<evidence type="ECO:0000256" key="4">
    <source>
        <dbReference type="ARBA" id="ARBA00035256"/>
    </source>
</evidence>
<dbReference type="CDD" id="cd01425">
    <property type="entry name" value="RPS2"/>
    <property type="match status" value="1"/>
</dbReference>
<dbReference type="Gene3D" id="1.10.287.610">
    <property type="entry name" value="Helix hairpin bin"/>
    <property type="match status" value="1"/>
</dbReference>
<dbReference type="InterPro" id="IPR018130">
    <property type="entry name" value="Ribosomal_uS2_CS"/>
</dbReference>
<dbReference type="PRINTS" id="PR00395">
    <property type="entry name" value="RIBOSOMALS2"/>
</dbReference>
<dbReference type="InterPro" id="IPR023591">
    <property type="entry name" value="Ribosomal_uS2_flav_dom_sf"/>
</dbReference>
<evidence type="ECO:0000256" key="3">
    <source>
        <dbReference type="ARBA" id="ARBA00023274"/>
    </source>
</evidence>
<proteinExistence type="inferred from homology"/>
<dbReference type="HAMAP" id="MF_00291_B">
    <property type="entry name" value="Ribosomal_uS2_B"/>
    <property type="match status" value="1"/>
</dbReference>
<keyword evidence="3 5" id="KW-0687">Ribonucleoprotein</keyword>
<gene>
    <name evidence="5" type="primary">rpsB</name>
    <name evidence="6" type="ORF">A3H64_02790</name>
</gene>
<accession>A0A1G2GTJ6</accession>
<keyword evidence="2 5" id="KW-0689">Ribosomal protein</keyword>
<dbReference type="PROSITE" id="PS00962">
    <property type="entry name" value="RIBOSOMAL_S2_1"/>
    <property type="match status" value="1"/>
</dbReference>
<dbReference type="PANTHER" id="PTHR12534">
    <property type="entry name" value="30S RIBOSOMAL PROTEIN S2 PROKARYOTIC AND ORGANELLAR"/>
    <property type="match status" value="1"/>
</dbReference>
<dbReference type="PANTHER" id="PTHR12534:SF0">
    <property type="entry name" value="SMALL RIBOSOMAL SUBUNIT PROTEIN US2M"/>
    <property type="match status" value="1"/>
</dbReference>
<dbReference type="InterPro" id="IPR001865">
    <property type="entry name" value="Ribosomal_uS2"/>
</dbReference>
<dbReference type="GO" id="GO:0003735">
    <property type="term" value="F:structural constituent of ribosome"/>
    <property type="evidence" value="ECO:0007669"/>
    <property type="project" value="InterPro"/>
</dbReference>
<dbReference type="Gene3D" id="3.40.50.10490">
    <property type="entry name" value="Glucose-6-phosphate isomerase like protein, domain 1"/>
    <property type="match status" value="1"/>
</dbReference>
<name>A0A1G2GTJ6_9BACT</name>
<dbReference type="STRING" id="1802128.A3H64_02790"/>
<evidence type="ECO:0000313" key="6">
    <source>
        <dbReference type="EMBL" id="OGZ53547.1"/>
    </source>
</evidence>
<dbReference type="Pfam" id="PF00318">
    <property type="entry name" value="Ribosomal_S2"/>
    <property type="match status" value="1"/>
</dbReference>
<dbReference type="InterPro" id="IPR005706">
    <property type="entry name" value="Ribosomal_uS2_bac/mit/plastid"/>
</dbReference>
<evidence type="ECO:0000313" key="7">
    <source>
        <dbReference type="Proteomes" id="UP000178186"/>
    </source>
</evidence>
<comment type="similarity">
    <text evidence="1 5">Belongs to the universal ribosomal protein uS2 family.</text>
</comment>
<reference evidence="6 7" key="1">
    <citation type="journal article" date="2016" name="Nat. Commun.">
        <title>Thousands of microbial genomes shed light on interconnected biogeochemical processes in an aquifer system.</title>
        <authorList>
            <person name="Anantharaman K."/>
            <person name="Brown C.T."/>
            <person name="Hug L.A."/>
            <person name="Sharon I."/>
            <person name="Castelle C.J."/>
            <person name="Probst A.J."/>
            <person name="Thomas B.C."/>
            <person name="Singh A."/>
            <person name="Wilkins M.J."/>
            <person name="Karaoz U."/>
            <person name="Brodie E.L."/>
            <person name="Williams K.H."/>
            <person name="Hubbard S.S."/>
            <person name="Banfield J.F."/>
        </authorList>
    </citation>
    <scope>NUCLEOTIDE SEQUENCE [LARGE SCALE GENOMIC DNA]</scope>
</reference>
<evidence type="ECO:0000256" key="5">
    <source>
        <dbReference type="HAMAP-Rule" id="MF_00291"/>
    </source>
</evidence>
<sequence length="261" mass="29826">MVENTILEEPATLTSDNPEITLMYKAGVHFGYSKTRRHPRMRPYIFGTKSNVEVFDLFKVFPKMQETLDAVRAMGMAGKILLFVGTKASAREAVELSAKELQMPYVTQRWLGGTLTNFKIITERVQYWQNLKRQKESGELKKYTKHEQTKLSQHITKLEYMFRGLEDMKRIPHALVMVDLKEEALAVREARRRDVDIIALSNTDTDPLLATHIVPGNDNAKASITYVLRKIVEAYKEGVSQKVAVAPEPTLETNTKTEEHT</sequence>
<dbReference type="AlphaFoldDB" id="A0A1G2GTJ6"/>
<evidence type="ECO:0000256" key="2">
    <source>
        <dbReference type="ARBA" id="ARBA00022980"/>
    </source>
</evidence>
<dbReference type="NCBIfam" id="TIGR01011">
    <property type="entry name" value="rpsB_bact"/>
    <property type="match status" value="1"/>
</dbReference>
<protein>
    <recommendedName>
        <fullName evidence="4 5">Small ribosomal subunit protein uS2</fullName>
    </recommendedName>
</protein>
<organism evidence="6 7">
    <name type="scientific">Candidatus Ryanbacteria bacterium RIFCSPLOWO2_02_FULL_45_11c</name>
    <dbReference type="NCBI Taxonomy" id="1802128"/>
    <lineage>
        <taxon>Bacteria</taxon>
        <taxon>Candidatus Ryaniibacteriota</taxon>
    </lineage>
</organism>
<dbReference type="Proteomes" id="UP000178186">
    <property type="component" value="Unassembled WGS sequence"/>
</dbReference>
<evidence type="ECO:0000256" key="1">
    <source>
        <dbReference type="ARBA" id="ARBA00006242"/>
    </source>
</evidence>